<reference evidence="1 2" key="1">
    <citation type="submission" date="2019-09" db="EMBL/GenBank/DDBJ databases">
        <authorList>
            <person name="Leyn A S."/>
        </authorList>
    </citation>
    <scope>NUCLEOTIDE SEQUENCE [LARGE SCALE GENOMIC DNA]</scope>
    <source>
        <strain evidence="1">AA231_1</strain>
    </source>
</reference>
<gene>
    <name evidence="1" type="ORF">AA23TX_08936</name>
</gene>
<dbReference type="InterPro" id="IPR055828">
    <property type="entry name" value="DUF7405"/>
</dbReference>
<dbReference type="Proteomes" id="UP000399805">
    <property type="component" value="Unassembled WGS sequence"/>
</dbReference>
<accession>A0A6I8M803</accession>
<dbReference type="AlphaFoldDB" id="A0A6I8M803"/>
<dbReference type="EMBL" id="CABVGP010000003">
    <property type="protein sequence ID" value="VVJ24060.1"/>
    <property type="molecule type" value="Genomic_DNA"/>
</dbReference>
<dbReference type="Pfam" id="PF24152">
    <property type="entry name" value="DUF7405"/>
    <property type="match status" value="2"/>
</dbReference>
<protein>
    <submittedName>
        <fullName evidence="1">Uncharacterized protein</fullName>
    </submittedName>
</protein>
<dbReference type="PROSITE" id="PS51318">
    <property type="entry name" value="TAT"/>
    <property type="match status" value="1"/>
</dbReference>
<evidence type="ECO:0000313" key="2">
    <source>
        <dbReference type="Proteomes" id="UP000399805"/>
    </source>
</evidence>
<proteinExistence type="predicted"/>
<sequence>MSAVPERPVSKCPLAHRAGGDAGVSIVPIRSRPVDRRTALRRTGVVAGAMAALGTLELVSGFARVPVRMAWAADDVAFPDVQFDLGPFMPPAQTLDGVPVGMPPIHTTFVTARLGRAPSKADAGRMETALRTIEGNYPYAPGGVFTHVAYSDTYFARFPAALVNAHLPRTLAGNQPVLKRAVAGPTDVAPGAHALELRRPEFTVPLVLENNDVLFTVRGDDWSYVADVVAWLGGSGRLVGRPIASPRFDAGMTITSSRAMFVQMGLPRYLADANRLPFASFVNPFSPMWMGFADQQVDASAPPQDVTFVGGHGIRLTNAQPGGYFDNGAVQHLSHVLLDLQQFYVDGRDPEEDVDHRENFGERLQYMFQSPAQVPEDPADPFLDGGGPRSLGMRGAVLRNLFNGRDYARTSAERFARIGHVSQLHRTGRTAEGRPIHLRIDGPGFDAMDVRGGRNTPKLQFSGFFPSADFFADLRRSQASVDLLDEFGLEEEDHGLERFITATRRQNYLVPPRRHRAFPLVELT</sequence>
<evidence type="ECO:0000313" key="1">
    <source>
        <dbReference type="EMBL" id="VVJ24060.1"/>
    </source>
</evidence>
<organism evidence="1 2">
    <name type="scientific">Amycolatopsis camponoti</name>
    <dbReference type="NCBI Taxonomy" id="2606593"/>
    <lineage>
        <taxon>Bacteria</taxon>
        <taxon>Bacillati</taxon>
        <taxon>Actinomycetota</taxon>
        <taxon>Actinomycetes</taxon>
        <taxon>Pseudonocardiales</taxon>
        <taxon>Pseudonocardiaceae</taxon>
        <taxon>Amycolatopsis</taxon>
    </lineage>
</organism>
<keyword evidence="2" id="KW-1185">Reference proteome</keyword>
<name>A0A6I8M803_9PSEU</name>
<dbReference type="InterPro" id="IPR006311">
    <property type="entry name" value="TAT_signal"/>
</dbReference>